<evidence type="ECO:0000256" key="1">
    <source>
        <dbReference type="ARBA" id="ARBA00008791"/>
    </source>
</evidence>
<name>A0A5N5VDK9_MYCPH</name>
<comment type="caution">
    <text evidence="3">The sequence shown here is derived from an EMBL/GenBank/DDBJ whole genome shotgun (WGS) entry which is preliminary data.</text>
</comment>
<proteinExistence type="inferred from homology"/>
<organism evidence="3 4">
    <name type="scientific">Mycolicibacterium phlei DSM 43239 = CCUG 21000</name>
    <dbReference type="NCBI Taxonomy" id="1226750"/>
    <lineage>
        <taxon>Bacteria</taxon>
        <taxon>Bacillati</taxon>
        <taxon>Actinomycetota</taxon>
        <taxon>Actinomycetes</taxon>
        <taxon>Mycobacteriales</taxon>
        <taxon>Mycobacteriaceae</taxon>
        <taxon>Mycolicibacterium</taxon>
    </lineage>
</organism>
<reference evidence="3 4" key="1">
    <citation type="submission" date="2012-10" db="EMBL/GenBank/DDBJ databases">
        <title>The draft sequence of the Mycobacterium pheli genome.</title>
        <authorList>
            <person name="Pettersson B.M.F."/>
            <person name="Das S."/>
            <person name="Dasgupta S."/>
            <person name="Bhattacharya A."/>
            <person name="Kirsebom L.A."/>
        </authorList>
    </citation>
    <scope>NUCLEOTIDE SEQUENCE [LARGE SCALE GENOMIC DNA]</scope>
    <source>
        <strain evidence="3 4">CCUG 21000</strain>
    </source>
</reference>
<accession>A0A5N5VDK9</accession>
<dbReference type="InterPro" id="IPR006016">
    <property type="entry name" value="UspA"/>
</dbReference>
<dbReference type="InterPro" id="IPR006015">
    <property type="entry name" value="Universal_stress_UspA"/>
</dbReference>
<evidence type="ECO:0000259" key="2">
    <source>
        <dbReference type="Pfam" id="PF00582"/>
    </source>
</evidence>
<protein>
    <submittedName>
        <fullName evidence="3">Universal stress protein</fullName>
    </submittedName>
</protein>
<sequence>MQRGIVAAVDGSPAATAAVSWAAKEAALRHVPLKLVHVVPVPAVAMWPPVPTPPELLDSLTRRGRELLDKAQETAKSVAGDITISTDVVTGVVVPSLVEAAEGADMVVVGCRGLGAIERRLLGSVSWGLLHHARCPVAVIHADAPEIDSTAPVVVGVDGSPASDAAVAAAFDEASRRGVELVAVHAWSDWSNYYEVPGVQPIALEREAEEILAERLAGWQEQYPDVTVRRVVVMDRPAHQLLEQAKTAQLTVLGSRGRGGFVGMLLGSVSAAVAESAHTPVLVMRRG</sequence>
<feature type="domain" description="UspA" evidence="2">
    <location>
        <begin position="3"/>
        <end position="141"/>
    </location>
</feature>
<gene>
    <name evidence="3" type="ORF">MPHL21000_02925</name>
</gene>
<dbReference type="Pfam" id="PF00582">
    <property type="entry name" value="Usp"/>
    <property type="match status" value="2"/>
</dbReference>
<comment type="similarity">
    <text evidence="1">Belongs to the universal stress protein A family.</text>
</comment>
<dbReference type="EMBL" id="ANBP01000001">
    <property type="protein sequence ID" value="KAB7759995.1"/>
    <property type="molecule type" value="Genomic_DNA"/>
</dbReference>
<keyword evidence="4" id="KW-1185">Reference proteome</keyword>
<dbReference type="PANTHER" id="PTHR46268">
    <property type="entry name" value="STRESS RESPONSE PROTEIN NHAX"/>
    <property type="match status" value="1"/>
</dbReference>
<dbReference type="InterPro" id="IPR014729">
    <property type="entry name" value="Rossmann-like_a/b/a_fold"/>
</dbReference>
<dbReference type="Gene3D" id="3.40.50.620">
    <property type="entry name" value="HUPs"/>
    <property type="match status" value="2"/>
</dbReference>
<evidence type="ECO:0000313" key="4">
    <source>
        <dbReference type="Proteomes" id="UP000325690"/>
    </source>
</evidence>
<dbReference type="RefSeq" id="WP_082803843.1">
    <property type="nucleotide sequence ID" value="NZ_ANBO01000001.1"/>
</dbReference>
<dbReference type="Proteomes" id="UP000325690">
    <property type="component" value="Unassembled WGS sequence"/>
</dbReference>
<dbReference type="PANTHER" id="PTHR46268:SF6">
    <property type="entry name" value="UNIVERSAL STRESS PROTEIN UP12"/>
    <property type="match status" value="1"/>
</dbReference>
<dbReference type="SUPFAM" id="SSF52402">
    <property type="entry name" value="Adenine nucleotide alpha hydrolases-like"/>
    <property type="match status" value="2"/>
</dbReference>
<dbReference type="GeneID" id="74304586"/>
<feature type="domain" description="UspA" evidence="2">
    <location>
        <begin position="152"/>
        <end position="285"/>
    </location>
</feature>
<dbReference type="PRINTS" id="PR01438">
    <property type="entry name" value="UNVRSLSTRESS"/>
</dbReference>
<evidence type="ECO:0000313" key="3">
    <source>
        <dbReference type="EMBL" id="KAB7759995.1"/>
    </source>
</evidence>
<dbReference type="AlphaFoldDB" id="A0A5N5VDK9"/>